<gene>
    <name evidence="1" type="ORF">HA254_07735</name>
</gene>
<sequence length="35" mass="3851">TPHNAFNSQEALERILSTTMGNISMFEKGRAANTL</sequence>
<dbReference type="EMBL" id="DUGC01000120">
    <property type="protein sequence ID" value="HIH10527.1"/>
    <property type="molecule type" value="Genomic_DNA"/>
</dbReference>
<evidence type="ECO:0000313" key="1">
    <source>
        <dbReference type="EMBL" id="HIH10527.1"/>
    </source>
</evidence>
<name>A0A7J4J368_9ARCH</name>
<comment type="caution">
    <text evidence="1">The sequence shown here is derived from an EMBL/GenBank/DDBJ whole genome shotgun (WGS) entry which is preliminary data.</text>
</comment>
<dbReference type="AlphaFoldDB" id="A0A7J4J368"/>
<dbReference type="Gene3D" id="3.40.50.720">
    <property type="entry name" value="NAD(P)-binding Rossmann-like Domain"/>
    <property type="match status" value="1"/>
</dbReference>
<feature type="non-terminal residue" evidence="1">
    <location>
        <position position="1"/>
    </location>
</feature>
<protein>
    <submittedName>
        <fullName evidence="1">Hydroxyacid dehydrogenase</fullName>
    </submittedName>
</protein>
<reference evidence="2" key="1">
    <citation type="journal article" date="2020" name="bioRxiv">
        <title>A rank-normalized archaeal taxonomy based on genome phylogeny resolves widespread incomplete and uneven classifications.</title>
        <authorList>
            <person name="Rinke C."/>
            <person name="Chuvochina M."/>
            <person name="Mussig A.J."/>
            <person name="Chaumeil P.-A."/>
            <person name="Waite D.W."/>
            <person name="Whitman W.B."/>
            <person name="Parks D.H."/>
            <person name="Hugenholtz P."/>
        </authorList>
    </citation>
    <scope>NUCLEOTIDE SEQUENCE [LARGE SCALE GENOMIC DNA]</scope>
</reference>
<organism evidence="1 2">
    <name type="scientific">Candidatus Iainarchaeum sp</name>
    <dbReference type="NCBI Taxonomy" id="3101447"/>
    <lineage>
        <taxon>Archaea</taxon>
        <taxon>Candidatus Iainarchaeota</taxon>
        <taxon>Candidatus Iainarchaeia</taxon>
        <taxon>Candidatus Iainarchaeales</taxon>
        <taxon>Candidatus Iainarchaeaceae</taxon>
        <taxon>Candidatus Iainarchaeum</taxon>
    </lineage>
</organism>
<proteinExistence type="predicted"/>
<dbReference type="Proteomes" id="UP000565078">
    <property type="component" value="Unassembled WGS sequence"/>
</dbReference>
<accession>A0A7J4J368</accession>
<evidence type="ECO:0000313" key="2">
    <source>
        <dbReference type="Proteomes" id="UP000565078"/>
    </source>
</evidence>